<dbReference type="PIRSF" id="PIRSF016578">
    <property type="entry name" value="HsaA"/>
    <property type="match status" value="1"/>
</dbReference>
<evidence type="ECO:0008006" key="3">
    <source>
        <dbReference type="Google" id="ProtNLM"/>
    </source>
</evidence>
<reference evidence="2" key="1">
    <citation type="submission" date="2017-02" db="EMBL/GenBank/DDBJ databases">
        <authorList>
            <person name="Varghese N."/>
            <person name="Submissions S."/>
        </authorList>
    </citation>
    <scope>NUCLEOTIDE SEQUENCE [LARGE SCALE GENOMIC DNA]</scope>
    <source>
        <strain evidence="2">DSM 24091</strain>
    </source>
</reference>
<proteinExistence type="predicted"/>
<dbReference type="EMBL" id="FUZF01000001">
    <property type="protein sequence ID" value="SKB37053.1"/>
    <property type="molecule type" value="Genomic_DNA"/>
</dbReference>
<dbReference type="GO" id="GO:0050660">
    <property type="term" value="F:flavin adenine dinucleotide binding"/>
    <property type="evidence" value="ECO:0007669"/>
    <property type="project" value="InterPro"/>
</dbReference>
<organism evidence="1 2">
    <name type="scientific">Sphingobacterium nematocida</name>
    <dbReference type="NCBI Taxonomy" id="1513896"/>
    <lineage>
        <taxon>Bacteria</taxon>
        <taxon>Pseudomonadati</taxon>
        <taxon>Bacteroidota</taxon>
        <taxon>Sphingobacteriia</taxon>
        <taxon>Sphingobacteriales</taxon>
        <taxon>Sphingobacteriaceae</taxon>
        <taxon>Sphingobacterium</taxon>
    </lineage>
</organism>
<dbReference type="Gene3D" id="2.40.110.10">
    <property type="entry name" value="Butyryl-CoA Dehydrogenase, subunit A, domain 2"/>
    <property type="match status" value="1"/>
</dbReference>
<dbReference type="InterPro" id="IPR037069">
    <property type="entry name" value="AcylCoA_DH/ox_N_sf"/>
</dbReference>
<protein>
    <recommendedName>
        <fullName evidence="3">Acyl-CoA dehydrogenase</fullName>
    </recommendedName>
</protein>
<dbReference type="InterPro" id="IPR009100">
    <property type="entry name" value="AcylCoA_DH/oxidase_NM_dom_sf"/>
</dbReference>
<evidence type="ECO:0000313" key="1">
    <source>
        <dbReference type="EMBL" id="SKB37053.1"/>
    </source>
</evidence>
<dbReference type="Gene3D" id="1.20.140.10">
    <property type="entry name" value="Butyryl-CoA Dehydrogenase, subunit A, domain 3"/>
    <property type="match status" value="1"/>
</dbReference>
<dbReference type="Proteomes" id="UP000190150">
    <property type="component" value="Unassembled WGS sequence"/>
</dbReference>
<dbReference type="RefSeq" id="WP_079640442.1">
    <property type="nucleotide sequence ID" value="NZ_FUZF01000001.1"/>
</dbReference>
<gene>
    <name evidence="1" type="ORF">SAMN05660841_00075</name>
</gene>
<keyword evidence="2" id="KW-1185">Reference proteome</keyword>
<dbReference type="AlphaFoldDB" id="A0A1T5AR23"/>
<dbReference type="GO" id="GO:0016627">
    <property type="term" value="F:oxidoreductase activity, acting on the CH-CH group of donors"/>
    <property type="evidence" value="ECO:0007669"/>
    <property type="project" value="InterPro"/>
</dbReference>
<dbReference type="SUPFAM" id="SSF56645">
    <property type="entry name" value="Acyl-CoA dehydrogenase NM domain-like"/>
    <property type="match status" value="1"/>
</dbReference>
<dbReference type="OrthoDB" id="1170793at2"/>
<dbReference type="STRING" id="1513896.SAMN05660841_00075"/>
<dbReference type="Gene3D" id="1.10.540.10">
    <property type="entry name" value="Acyl-CoA dehydrogenase/oxidase, N-terminal domain"/>
    <property type="match status" value="1"/>
</dbReference>
<sequence>MMICEHAIQVIRDNQLASMQARTLVEAQLGLIYENNWFNIWVPASLGGSEMSLQDGLNLLEELAYWDGGMAWTVTLCAGANMFAGYLDKELATKVFADPKVCLGGSGRATGTAVWDGERYTLTGFWRFATGAPHLSHFTLNSFVFDGNEPRLDESGEQVVFSFLIPRDKVLVHYDWDSFGLACTASHSFSLDKIAIEPNHAFQIKPEHRAEDTALYRIPFMPFAELTLLVNYMGMYRRYLDLVEKYFFEKSKEESWLSKYGKAYFRNVDGLRLQLESDREKVSLFADLLWHESKHSTIKTVLLDDIARESRKIVKGIREETVRLFPLLGIGAAQNGAELNTVFRNIFTATQHSLLNI</sequence>
<evidence type="ECO:0000313" key="2">
    <source>
        <dbReference type="Proteomes" id="UP000190150"/>
    </source>
</evidence>
<accession>A0A1T5AR23</accession>
<dbReference type="InterPro" id="IPR046373">
    <property type="entry name" value="Acyl-CoA_Oxase/DH_mid-dom_sf"/>
</dbReference>
<name>A0A1T5AR23_9SPHI</name>